<reference evidence="4 5" key="1">
    <citation type="submission" date="2025-05" db="UniProtKB">
        <authorList>
            <consortium name="RefSeq"/>
        </authorList>
    </citation>
    <scope>NUCLEOTIDE SEQUENCE [LARGE SCALE GENOMIC DNA]</scope>
    <source>
        <tissue evidence="5 6">Leaf</tissue>
    </source>
</reference>
<name>A0ABM3H061_9MYRT</name>
<dbReference type="GeneID" id="115737336"/>
<accession>A0ABM3H061</accession>
<dbReference type="Proteomes" id="UP000827889">
    <property type="component" value="Chromosome 2"/>
</dbReference>
<dbReference type="InterPro" id="IPR053772">
    <property type="entry name" value="At1g61320/At1g61330-like"/>
</dbReference>
<evidence type="ECO:0000259" key="2">
    <source>
        <dbReference type="Pfam" id="PF12937"/>
    </source>
</evidence>
<gene>
    <name evidence="5 6" type="primary">LOC115737336</name>
</gene>
<sequence>MSSTLAVQQLSRRKAHCGKVRSKANQVIKDPEDGISEAVLLRGEEDLECLETADDDELGTQSGTSKEITDNGDSSSQASRGQLKQNREDDVDDRETFGCNRKTLKMDACTSNETTNSSDWISTLPEQLIHHILSLLRSPKEVARATTLSKQWREICSSYTILMFDQRKFTKAEKHTGSSKRQEFREKTEVFMDFAFRSLQTRLQGGYHMEKIQFHMTYCDFDYSSRIDNWLSLVAKSNVRELDLHFPHMDNGPYNLPQSLFTSSAITRLKLFNCKLGTLEEIKLPNLRGLCLGKLYISDSRVRDLIRCCPLIKDLRLIHCIGLKKLHVSGLAKLDKLEVHCCPKLKSIQVEAPNLQTFFYCIERHKPGSWPFDLSSATCRSLKSIALKNAELTDEMFQALLNNCPLLETLELSKCNSLESVAILSKVLRRLVLRQCRILNDAEINAPNLCSLKFEGNKMPSLSLLPSDLKEVKITLRKNVWNLLFGIEDLLWSHNWRLFLGKINHSRGMKLVLHCEENVIIHEDLRYFSPPPMKNLDLEIVDSSRGFKNVLESSLRTWHPKTVIVVSSPGSTLPKLAHGLLMERDNHLSCCGFVSFENKCWRHFLENVNTLDIGLAGDERTSSWMSLFKSSPALLLKSTGFTLDWKSRKRTHKVNPPGESDQ</sequence>
<evidence type="ECO:0000313" key="4">
    <source>
        <dbReference type="Proteomes" id="UP000827889"/>
    </source>
</evidence>
<feature type="compositionally biased region" description="Polar residues" evidence="1">
    <location>
        <begin position="59"/>
        <end position="84"/>
    </location>
</feature>
<dbReference type="RefSeq" id="XP_048129973.1">
    <property type="nucleotide sequence ID" value="XM_048274016.1"/>
</dbReference>
<dbReference type="InterPro" id="IPR055357">
    <property type="entry name" value="LRR_At1g61320_AtMIF1"/>
</dbReference>
<feature type="region of interest" description="Disordered" evidence="1">
    <location>
        <begin position="51"/>
        <end position="95"/>
    </location>
</feature>
<evidence type="ECO:0000256" key="1">
    <source>
        <dbReference type="SAM" id="MobiDB-lite"/>
    </source>
</evidence>
<feature type="domain" description="F-box" evidence="2">
    <location>
        <begin position="121"/>
        <end position="158"/>
    </location>
</feature>
<feature type="domain" description="At1g61320/AtMIF1 LRR" evidence="3">
    <location>
        <begin position="206"/>
        <end position="363"/>
    </location>
</feature>
<evidence type="ECO:0000313" key="5">
    <source>
        <dbReference type="RefSeq" id="XP_048129973.1"/>
    </source>
</evidence>
<dbReference type="InterPro" id="IPR036047">
    <property type="entry name" value="F-box-like_dom_sf"/>
</dbReference>
<evidence type="ECO:0000259" key="3">
    <source>
        <dbReference type="Pfam" id="PF23622"/>
    </source>
</evidence>
<feature type="domain" description="At1g61320/AtMIF1 LRR" evidence="3">
    <location>
        <begin position="378"/>
        <end position="475"/>
    </location>
</feature>
<dbReference type="RefSeq" id="XP_048129974.1">
    <property type="nucleotide sequence ID" value="XM_048274017.1"/>
</dbReference>
<dbReference type="Pfam" id="PF23622">
    <property type="entry name" value="LRR_At1g61320_AtMIF1"/>
    <property type="match status" value="2"/>
</dbReference>
<dbReference type="Gene3D" id="3.80.10.10">
    <property type="entry name" value="Ribonuclease Inhibitor"/>
    <property type="match status" value="1"/>
</dbReference>
<protein>
    <submittedName>
        <fullName evidence="5 6">Uncharacterized protein LOC115737336</fullName>
    </submittedName>
</protein>
<dbReference type="PANTHER" id="PTHR34145:SF28">
    <property type="entry name" value="F-BOX DOMAIN-CONTAINING PROTEIN"/>
    <property type="match status" value="1"/>
</dbReference>
<organism evidence="4 5">
    <name type="scientific">Rhodamnia argentea</name>
    <dbReference type="NCBI Taxonomy" id="178133"/>
    <lineage>
        <taxon>Eukaryota</taxon>
        <taxon>Viridiplantae</taxon>
        <taxon>Streptophyta</taxon>
        <taxon>Embryophyta</taxon>
        <taxon>Tracheophyta</taxon>
        <taxon>Spermatophyta</taxon>
        <taxon>Magnoliopsida</taxon>
        <taxon>eudicotyledons</taxon>
        <taxon>Gunneridae</taxon>
        <taxon>Pentapetalae</taxon>
        <taxon>rosids</taxon>
        <taxon>malvids</taxon>
        <taxon>Myrtales</taxon>
        <taxon>Myrtaceae</taxon>
        <taxon>Myrtoideae</taxon>
        <taxon>Myrteae</taxon>
        <taxon>Australasian group</taxon>
        <taxon>Rhodamnia</taxon>
    </lineage>
</organism>
<dbReference type="InterPro" id="IPR001810">
    <property type="entry name" value="F-box_dom"/>
</dbReference>
<dbReference type="Pfam" id="PF12937">
    <property type="entry name" value="F-box-like"/>
    <property type="match status" value="1"/>
</dbReference>
<dbReference type="SUPFAM" id="SSF81383">
    <property type="entry name" value="F-box domain"/>
    <property type="match status" value="1"/>
</dbReference>
<dbReference type="SUPFAM" id="SSF52047">
    <property type="entry name" value="RNI-like"/>
    <property type="match status" value="1"/>
</dbReference>
<dbReference type="Gene3D" id="1.20.1280.50">
    <property type="match status" value="1"/>
</dbReference>
<proteinExistence type="predicted"/>
<dbReference type="PANTHER" id="PTHR34145">
    <property type="entry name" value="OS02G0105600 PROTEIN"/>
    <property type="match status" value="1"/>
</dbReference>
<keyword evidence="4" id="KW-1185">Reference proteome</keyword>
<evidence type="ECO:0000313" key="6">
    <source>
        <dbReference type="RefSeq" id="XP_048129974.1"/>
    </source>
</evidence>
<dbReference type="InterPro" id="IPR032675">
    <property type="entry name" value="LRR_dom_sf"/>
</dbReference>